<dbReference type="PANTHER" id="PTHR42923:SF17">
    <property type="entry name" value="AMINE OXIDASE DOMAIN-CONTAINING PROTEIN"/>
    <property type="match status" value="1"/>
</dbReference>
<dbReference type="Pfam" id="PF13450">
    <property type="entry name" value="NAD_binding_8"/>
    <property type="match status" value="1"/>
</dbReference>
<dbReference type="Gene3D" id="3.50.50.60">
    <property type="entry name" value="FAD/NAD(P)-binding domain"/>
    <property type="match status" value="2"/>
</dbReference>
<evidence type="ECO:0008006" key="4">
    <source>
        <dbReference type="Google" id="ProtNLM"/>
    </source>
</evidence>
<dbReference type="AlphaFoldDB" id="A0A9W8M0D5"/>
<keyword evidence="1" id="KW-1133">Transmembrane helix</keyword>
<feature type="transmembrane region" description="Helical" evidence="1">
    <location>
        <begin position="507"/>
        <end position="531"/>
    </location>
</feature>
<name>A0A9W8M0D5_9FUNG</name>
<dbReference type="GO" id="GO:0016491">
    <property type="term" value="F:oxidoreductase activity"/>
    <property type="evidence" value="ECO:0007669"/>
    <property type="project" value="TreeGrafter"/>
</dbReference>
<evidence type="ECO:0000313" key="2">
    <source>
        <dbReference type="EMBL" id="KAJ2850376.1"/>
    </source>
</evidence>
<evidence type="ECO:0000313" key="3">
    <source>
        <dbReference type="Proteomes" id="UP001139887"/>
    </source>
</evidence>
<dbReference type="EMBL" id="JANBUW010000034">
    <property type="protein sequence ID" value="KAJ2850376.1"/>
    <property type="molecule type" value="Genomic_DNA"/>
</dbReference>
<proteinExistence type="predicted"/>
<feature type="transmembrane region" description="Helical" evidence="1">
    <location>
        <begin position="543"/>
        <end position="562"/>
    </location>
</feature>
<organism evidence="2 3">
    <name type="scientific">Coemansia brasiliensis</name>
    <dbReference type="NCBI Taxonomy" id="2650707"/>
    <lineage>
        <taxon>Eukaryota</taxon>
        <taxon>Fungi</taxon>
        <taxon>Fungi incertae sedis</taxon>
        <taxon>Zoopagomycota</taxon>
        <taxon>Kickxellomycotina</taxon>
        <taxon>Kickxellomycetes</taxon>
        <taxon>Kickxellales</taxon>
        <taxon>Kickxellaceae</taxon>
        <taxon>Coemansia</taxon>
    </lineage>
</organism>
<keyword evidence="3" id="KW-1185">Reference proteome</keyword>
<evidence type="ECO:0000256" key="1">
    <source>
        <dbReference type="SAM" id="Phobius"/>
    </source>
</evidence>
<dbReference type="OrthoDB" id="5977668at2759"/>
<keyword evidence="1" id="KW-0472">Membrane</keyword>
<sequence length="568" mass="62784">MAAGDQKESNSVAVIGSGLAGLTTAYLLRRGGYEVELFEKASSIGMDAGSISVDGVRVDVPFRVFTPDYYPYLYSLYRHLGIEFSAADYSLGFADEQARTLWSYTNLTLGDFQLPVTDNIAKEQRLVVTRDWIRLVFTCVRAVRAPAILRPGGRLDQLTIGQYLDKEQYSRIFVDRVFVPFIASLLTCSLSAARDYPANTVLHFVSKAVCGARLRKAKNGVQEVCEVLARGIKTHLEAGIQKMEIKDKRKVLLVTEDNVEHWFDKVVLATPADTAARLLRSAQTSTEYPPVELLAALDAVPYEDTVVVTHRDTSVMPENEAEWRGVNIRTSTASGHAMATHWINFVERTSTGRKLSTPVFQTVDPLVKLSKSKIISKTAFHRSLVSLDSQARINSIHRHQGTCGIWLVGTYTSPGVPLLEGCVRTAIDVARAMGVCPPFSAPHTVRKSHSSAAYEVGLAAGMTRGEIVEAFFENDAAGTFDFPCPKLPTKHGIGAERTSFIQWVKAFMAWFSFSVLLPLFAVTLSIVDWLVCTMLGHDLGYRVQFVVLDVVVFVICMVQIAYKRLALL</sequence>
<dbReference type="PANTHER" id="PTHR42923">
    <property type="entry name" value="PROTOPORPHYRINOGEN OXIDASE"/>
    <property type="match status" value="1"/>
</dbReference>
<dbReference type="InterPro" id="IPR050464">
    <property type="entry name" value="Zeta_carotene_desat/Oxidored"/>
</dbReference>
<comment type="caution">
    <text evidence="2">The sequence shown here is derived from an EMBL/GenBank/DDBJ whole genome shotgun (WGS) entry which is preliminary data.</text>
</comment>
<keyword evidence="1" id="KW-0812">Transmembrane</keyword>
<dbReference type="InterPro" id="IPR036188">
    <property type="entry name" value="FAD/NAD-bd_sf"/>
</dbReference>
<accession>A0A9W8M0D5</accession>
<reference evidence="2" key="1">
    <citation type="submission" date="2022-07" db="EMBL/GenBank/DDBJ databases">
        <title>Phylogenomic reconstructions and comparative analyses of Kickxellomycotina fungi.</title>
        <authorList>
            <person name="Reynolds N.K."/>
            <person name="Stajich J.E."/>
            <person name="Barry K."/>
            <person name="Grigoriev I.V."/>
            <person name="Crous P."/>
            <person name="Smith M.E."/>
        </authorList>
    </citation>
    <scope>NUCLEOTIDE SEQUENCE</scope>
    <source>
        <strain evidence="2">NRRL 1566</strain>
    </source>
</reference>
<gene>
    <name evidence="2" type="ORF">IWW36_001928</name>
</gene>
<dbReference type="SUPFAM" id="SSF51905">
    <property type="entry name" value="FAD/NAD(P)-binding domain"/>
    <property type="match status" value="1"/>
</dbReference>
<protein>
    <recommendedName>
        <fullName evidence="4">Amine oxidase domain-containing protein</fullName>
    </recommendedName>
</protein>
<dbReference type="Proteomes" id="UP001139887">
    <property type="component" value="Unassembled WGS sequence"/>
</dbReference>